<comment type="similarity">
    <text evidence="1">Belongs to the SorC transcriptional regulatory family.</text>
</comment>
<keyword evidence="3" id="KW-0238">DNA-binding</keyword>
<dbReference type="SUPFAM" id="SSF46689">
    <property type="entry name" value="Homeodomain-like"/>
    <property type="match status" value="1"/>
</dbReference>
<dbReference type="RefSeq" id="WP_311705397.1">
    <property type="nucleotide sequence ID" value="NZ_JAVREL010000009.1"/>
</dbReference>
<evidence type="ECO:0000256" key="4">
    <source>
        <dbReference type="ARBA" id="ARBA00023163"/>
    </source>
</evidence>
<protein>
    <submittedName>
        <fullName evidence="6">Sugar-binding transcriptional regulator</fullName>
    </submittedName>
</protein>
<dbReference type="Pfam" id="PF04198">
    <property type="entry name" value="Sugar-bind"/>
    <property type="match status" value="1"/>
</dbReference>
<dbReference type="Gene3D" id="1.10.10.60">
    <property type="entry name" value="Homeodomain-like"/>
    <property type="match status" value="1"/>
</dbReference>
<gene>
    <name evidence="6" type="ORF">RM590_16790</name>
</gene>
<comment type="caution">
    <text evidence="6">The sequence shown here is derived from an EMBL/GenBank/DDBJ whole genome shotgun (WGS) entry which is preliminary data.</text>
</comment>
<dbReference type="Proteomes" id="UP001183246">
    <property type="component" value="Unassembled WGS sequence"/>
</dbReference>
<dbReference type="InterPro" id="IPR037171">
    <property type="entry name" value="NagB/RpiA_transferase-like"/>
</dbReference>
<evidence type="ECO:0000256" key="1">
    <source>
        <dbReference type="ARBA" id="ARBA00010466"/>
    </source>
</evidence>
<dbReference type="InterPro" id="IPR051054">
    <property type="entry name" value="SorC_transcr_regulators"/>
</dbReference>
<feature type="domain" description="Sugar-binding" evidence="5">
    <location>
        <begin position="64"/>
        <end position="315"/>
    </location>
</feature>
<dbReference type="InterPro" id="IPR009057">
    <property type="entry name" value="Homeodomain-like_sf"/>
</dbReference>
<accession>A0ABU2MSG2</accession>
<dbReference type="PANTHER" id="PTHR34294:SF1">
    <property type="entry name" value="TRANSCRIPTIONAL REGULATOR LSRR"/>
    <property type="match status" value="1"/>
</dbReference>
<dbReference type="PANTHER" id="PTHR34294">
    <property type="entry name" value="TRANSCRIPTIONAL REGULATOR-RELATED"/>
    <property type="match status" value="1"/>
</dbReference>
<dbReference type="Pfam" id="PF13412">
    <property type="entry name" value="HTH_24"/>
    <property type="match status" value="1"/>
</dbReference>
<dbReference type="InterPro" id="IPR007324">
    <property type="entry name" value="Sugar-bd_dom_put"/>
</dbReference>
<proteinExistence type="inferred from homology"/>
<keyword evidence="2" id="KW-0805">Transcription regulation</keyword>
<evidence type="ECO:0000256" key="3">
    <source>
        <dbReference type="ARBA" id="ARBA00023125"/>
    </source>
</evidence>
<keyword evidence="7" id="KW-1185">Reference proteome</keyword>
<evidence type="ECO:0000313" key="6">
    <source>
        <dbReference type="EMBL" id="MDT0344263.1"/>
    </source>
</evidence>
<reference evidence="7" key="1">
    <citation type="submission" date="2023-07" db="EMBL/GenBank/DDBJ databases">
        <title>30 novel species of actinomycetes from the DSMZ collection.</title>
        <authorList>
            <person name="Nouioui I."/>
        </authorList>
    </citation>
    <scope>NUCLEOTIDE SEQUENCE [LARGE SCALE GENOMIC DNA]</scope>
    <source>
        <strain evidence="7">DSM 44938</strain>
    </source>
</reference>
<evidence type="ECO:0000256" key="2">
    <source>
        <dbReference type="ARBA" id="ARBA00023015"/>
    </source>
</evidence>
<sequence length="320" mass="33621">MASAAELRMMTRVARMYHTEGVRQPQIAARLGLSQARVSRLLKKAEEEGVVRITVATPPGAHPELEDALQHRYGLQLALVVDAHDDEEQRVLAELGTAAAHYLEVTLRSGDVVGLSAWSTALRTTVDAMRAVPGLRDVRVVQILGGIGSPTAPEHAVRLTARLAELVRGEAVHLPSPGVAGSTASARALREDPFVARGMALFERVTVALVGIGSVESATAPSGGAAVLEPAEVAELRRAGAVGDVCLRFFDATGRLVDGATADRVIGMPPELLRAAPRAVAVAGGPRKTAAIHGALRAGLVDVLITDRFTAERLIAEHTV</sequence>
<evidence type="ECO:0000313" key="7">
    <source>
        <dbReference type="Proteomes" id="UP001183246"/>
    </source>
</evidence>
<organism evidence="6 7">
    <name type="scientific">Streptomyces litchfieldiae</name>
    <dbReference type="NCBI Taxonomy" id="3075543"/>
    <lineage>
        <taxon>Bacteria</taxon>
        <taxon>Bacillati</taxon>
        <taxon>Actinomycetota</taxon>
        <taxon>Actinomycetes</taxon>
        <taxon>Kitasatosporales</taxon>
        <taxon>Streptomycetaceae</taxon>
        <taxon>Streptomyces</taxon>
    </lineage>
</organism>
<name>A0ABU2MSG2_9ACTN</name>
<dbReference type="EMBL" id="JAVREL010000009">
    <property type="protein sequence ID" value="MDT0344263.1"/>
    <property type="molecule type" value="Genomic_DNA"/>
</dbReference>
<keyword evidence="4" id="KW-0804">Transcription</keyword>
<dbReference type="Gene3D" id="3.40.50.1360">
    <property type="match status" value="1"/>
</dbReference>
<evidence type="ECO:0000259" key="5">
    <source>
        <dbReference type="Pfam" id="PF04198"/>
    </source>
</evidence>
<dbReference type="SUPFAM" id="SSF100950">
    <property type="entry name" value="NagB/RpiA/CoA transferase-like"/>
    <property type="match status" value="1"/>
</dbReference>